<dbReference type="Gene3D" id="3.40.50.1010">
    <property type="entry name" value="5'-nuclease"/>
    <property type="match status" value="1"/>
</dbReference>
<dbReference type="CDD" id="cd18757">
    <property type="entry name" value="PIN_MtVapC3-like"/>
    <property type="match status" value="1"/>
</dbReference>
<evidence type="ECO:0000256" key="3">
    <source>
        <dbReference type="ARBA" id="ARBA00022722"/>
    </source>
</evidence>
<name>A0A9W6FS40_9BACT</name>
<dbReference type="GO" id="GO:0046872">
    <property type="term" value="F:metal ion binding"/>
    <property type="evidence" value="ECO:0007669"/>
    <property type="project" value="UniProtKB-KW"/>
</dbReference>
<feature type="domain" description="PIN" evidence="8">
    <location>
        <begin position="3"/>
        <end position="120"/>
    </location>
</feature>
<accession>A0A9W6FS40</accession>
<comment type="similarity">
    <text evidence="7">Belongs to the PINc/VapC protein family.</text>
</comment>
<keyword evidence="10" id="KW-1185">Reference proteome</keyword>
<evidence type="ECO:0000256" key="2">
    <source>
        <dbReference type="ARBA" id="ARBA00022649"/>
    </source>
</evidence>
<dbReference type="AlphaFoldDB" id="A0A9W6FS40"/>
<reference evidence="9" key="1">
    <citation type="submission" date="2022-12" db="EMBL/GenBank/DDBJ databases">
        <title>Reference genome sequencing for broad-spectrum identification of bacterial and archaeal isolates by mass spectrometry.</title>
        <authorList>
            <person name="Sekiguchi Y."/>
            <person name="Tourlousse D.M."/>
        </authorList>
    </citation>
    <scope>NUCLEOTIDE SEQUENCE</scope>
    <source>
        <strain evidence="9">ASRB1</strain>
    </source>
</reference>
<dbReference type="SUPFAM" id="SSF88723">
    <property type="entry name" value="PIN domain-like"/>
    <property type="match status" value="1"/>
</dbReference>
<evidence type="ECO:0000313" key="9">
    <source>
        <dbReference type="EMBL" id="GLI34187.1"/>
    </source>
</evidence>
<keyword evidence="4" id="KW-0479">Metal-binding</keyword>
<keyword evidence="6" id="KW-0460">Magnesium</keyword>
<evidence type="ECO:0000256" key="4">
    <source>
        <dbReference type="ARBA" id="ARBA00022723"/>
    </source>
</evidence>
<gene>
    <name evidence="9" type="ORF">DAMNIGENAA_16200</name>
</gene>
<evidence type="ECO:0000256" key="1">
    <source>
        <dbReference type="ARBA" id="ARBA00001946"/>
    </source>
</evidence>
<dbReference type="PANTHER" id="PTHR33653">
    <property type="entry name" value="RIBONUCLEASE VAPC2"/>
    <property type="match status" value="1"/>
</dbReference>
<evidence type="ECO:0000256" key="5">
    <source>
        <dbReference type="ARBA" id="ARBA00022801"/>
    </source>
</evidence>
<dbReference type="EMBL" id="BSDR01000001">
    <property type="protein sequence ID" value="GLI34187.1"/>
    <property type="molecule type" value="Genomic_DNA"/>
</dbReference>
<keyword evidence="2" id="KW-1277">Toxin-antitoxin system</keyword>
<sequence length="137" mass="15683">MKVLVDTCVWSMALQRSDGSDGPEVAELMELVKELRVQLIGPVRQEILSGIKSLDQFTKLRDHLRPFPDLELTSRDFETAAEFYNLCRCKGVQGSNTDFLICAVAVRHQMPIFTTDADFNFFQQHLPIKLYRSRMAS</sequence>
<keyword evidence="5" id="KW-0378">Hydrolase</keyword>
<dbReference type="Pfam" id="PF01850">
    <property type="entry name" value="PIN"/>
    <property type="match status" value="1"/>
</dbReference>
<protein>
    <recommendedName>
        <fullName evidence="8">PIN domain-containing protein</fullName>
    </recommendedName>
</protein>
<dbReference type="PANTHER" id="PTHR33653:SF1">
    <property type="entry name" value="RIBONUCLEASE VAPC2"/>
    <property type="match status" value="1"/>
</dbReference>
<evidence type="ECO:0000313" key="10">
    <source>
        <dbReference type="Proteomes" id="UP001144372"/>
    </source>
</evidence>
<comment type="cofactor">
    <cofactor evidence="1">
        <name>Mg(2+)</name>
        <dbReference type="ChEBI" id="CHEBI:18420"/>
    </cofactor>
</comment>
<dbReference type="GO" id="GO:0004518">
    <property type="term" value="F:nuclease activity"/>
    <property type="evidence" value="ECO:0007669"/>
    <property type="project" value="UniProtKB-KW"/>
</dbReference>
<dbReference type="InterPro" id="IPR050556">
    <property type="entry name" value="Type_II_TA_system_RNase"/>
</dbReference>
<dbReference type="InterPro" id="IPR002716">
    <property type="entry name" value="PIN_dom"/>
</dbReference>
<dbReference type="GO" id="GO:0016787">
    <property type="term" value="F:hydrolase activity"/>
    <property type="evidence" value="ECO:0007669"/>
    <property type="project" value="UniProtKB-KW"/>
</dbReference>
<keyword evidence="3" id="KW-0540">Nuclease</keyword>
<proteinExistence type="inferred from homology"/>
<comment type="caution">
    <text evidence="9">The sequence shown here is derived from an EMBL/GenBank/DDBJ whole genome shotgun (WGS) entry which is preliminary data.</text>
</comment>
<dbReference type="Proteomes" id="UP001144372">
    <property type="component" value="Unassembled WGS sequence"/>
</dbReference>
<organism evidence="9 10">
    <name type="scientific">Desulforhabdus amnigena</name>
    <dbReference type="NCBI Taxonomy" id="40218"/>
    <lineage>
        <taxon>Bacteria</taxon>
        <taxon>Pseudomonadati</taxon>
        <taxon>Thermodesulfobacteriota</taxon>
        <taxon>Syntrophobacteria</taxon>
        <taxon>Syntrophobacterales</taxon>
        <taxon>Syntrophobacteraceae</taxon>
        <taxon>Desulforhabdus</taxon>
    </lineage>
</organism>
<dbReference type="RefSeq" id="WP_281793448.1">
    <property type="nucleotide sequence ID" value="NZ_BSDR01000001.1"/>
</dbReference>
<evidence type="ECO:0000256" key="7">
    <source>
        <dbReference type="ARBA" id="ARBA00038093"/>
    </source>
</evidence>
<dbReference type="InterPro" id="IPR029060">
    <property type="entry name" value="PIN-like_dom_sf"/>
</dbReference>
<evidence type="ECO:0000256" key="6">
    <source>
        <dbReference type="ARBA" id="ARBA00022842"/>
    </source>
</evidence>
<evidence type="ECO:0000259" key="8">
    <source>
        <dbReference type="Pfam" id="PF01850"/>
    </source>
</evidence>